<evidence type="ECO:0000256" key="7">
    <source>
        <dbReference type="ARBA" id="ARBA00033311"/>
    </source>
</evidence>
<dbReference type="STRING" id="1384459.GL4_0210"/>
<evidence type="ECO:0000256" key="5">
    <source>
        <dbReference type="ARBA" id="ARBA00029758"/>
    </source>
</evidence>
<feature type="active site" description="Proton acceptor" evidence="8">
    <location>
        <position position="62"/>
    </location>
</feature>
<keyword evidence="11" id="KW-1185">Reference proteome</keyword>
<accession>A0A0A8JYJ6</accession>
<dbReference type="GO" id="GO:0005829">
    <property type="term" value="C:cytosol"/>
    <property type="evidence" value="ECO:0007669"/>
    <property type="project" value="TreeGrafter"/>
</dbReference>
<evidence type="ECO:0000256" key="2">
    <source>
        <dbReference type="ARBA" id="ARBA00001997"/>
    </source>
</evidence>
<sequence length="201" mass="22694">MRFIETELAGAFVVELERRQDDRGFFARSFCRDEFEAHGLRPLVAQSNLSFTAKSGTVRGMHFQFPPSTESKLVRCVRGAVWDIIVDLRPESPTYLSHVAIELDEESLRAIYVPERFAHGHQTLRDDSLLSYQMGAPYTPNNEGGLRYDDPALGLTWPLPVTEISEKDLSFPSYSSIEQSLRDRMANLDTDAVDEAGKHGQ</sequence>
<dbReference type="AlphaFoldDB" id="A0A0A8JYJ6"/>
<gene>
    <name evidence="10" type="ORF">GL4_0210</name>
</gene>
<feature type="site" description="Participates in a stacking interaction with the thymidine ring of dTDP-4-oxo-6-deoxyglucose" evidence="9">
    <location>
        <position position="138"/>
    </location>
</feature>
<evidence type="ECO:0000256" key="4">
    <source>
        <dbReference type="ARBA" id="ARBA00019595"/>
    </source>
</evidence>
<protein>
    <recommendedName>
        <fullName evidence="4">dTDP-4-dehydrorhamnose 3,5-epimerase</fullName>
        <ecNumber evidence="3">5.1.3.13</ecNumber>
    </recommendedName>
    <alternativeName>
        <fullName evidence="6">Thymidine diphospho-4-keto-rhamnose 3,5-epimerase</fullName>
    </alternativeName>
    <alternativeName>
        <fullName evidence="5">dTDP-4-keto-6-deoxyglucose 3,5-epimerase</fullName>
    </alternativeName>
    <alternativeName>
        <fullName evidence="7">dTDP-6-deoxy-D-xylo-4-hexulose 3,5-epimerase</fullName>
    </alternativeName>
</protein>
<dbReference type="Proteomes" id="UP000031643">
    <property type="component" value="Chromosome"/>
</dbReference>
<feature type="active site" description="Proton donor" evidence="8">
    <location>
        <position position="132"/>
    </location>
</feature>
<dbReference type="GO" id="GO:0008830">
    <property type="term" value="F:dTDP-4-dehydrorhamnose 3,5-epimerase activity"/>
    <property type="evidence" value="ECO:0007669"/>
    <property type="project" value="UniProtKB-EC"/>
</dbReference>
<name>A0A0A8JYJ6_9HYPH</name>
<dbReference type="GO" id="GO:0000271">
    <property type="term" value="P:polysaccharide biosynthetic process"/>
    <property type="evidence" value="ECO:0007669"/>
    <property type="project" value="TreeGrafter"/>
</dbReference>
<dbReference type="EMBL" id="AP014648">
    <property type="protein sequence ID" value="BAQ15680.1"/>
    <property type="molecule type" value="Genomic_DNA"/>
</dbReference>
<organism evidence="10 11">
    <name type="scientific">Methyloceanibacter caenitepidi</name>
    <dbReference type="NCBI Taxonomy" id="1384459"/>
    <lineage>
        <taxon>Bacteria</taxon>
        <taxon>Pseudomonadati</taxon>
        <taxon>Pseudomonadota</taxon>
        <taxon>Alphaproteobacteria</taxon>
        <taxon>Hyphomicrobiales</taxon>
        <taxon>Hyphomicrobiaceae</taxon>
        <taxon>Methyloceanibacter</taxon>
    </lineage>
</organism>
<dbReference type="Gene3D" id="2.60.120.10">
    <property type="entry name" value="Jelly Rolls"/>
    <property type="match status" value="1"/>
</dbReference>
<dbReference type="SUPFAM" id="SSF51182">
    <property type="entry name" value="RmlC-like cupins"/>
    <property type="match status" value="1"/>
</dbReference>
<dbReference type="GO" id="GO:0019305">
    <property type="term" value="P:dTDP-rhamnose biosynthetic process"/>
    <property type="evidence" value="ECO:0007669"/>
    <property type="project" value="TreeGrafter"/>
</dbReference>
<dbReference type="PANTHER" id="PTHR21047">
    <property type="entry name" value="DTDP-6-DEOXY-D-GLUCOSE-3,5 EPIMERASE"/>
    <property type="match status" value="1"/>
</dbReference>
<dbReference type="HOGENOM" id="CLU_090940_1_0_5"/>
<dbReference type="InterPro" id="IPR011051">
    <property type="entry name" value="RmlC_Cupin_sf"/>
</dbReference>
<dbReference type="RefSeq" id="WP_045363585.1">
    <property type="nucleotide sequence ID" value="NZ_AP014648.1"/>
</dbReference>
<keyword evidence="10" id="KW-0413">Isomerase</keyword>
<dbReference type="CDD" id="cd00438">
    <property type="entry name" value="cupin_RmlC"/>
    <property type="match status" value="1"/>
</dbReference>
<evidence type="ECO:0000256" key="3">
    <source>
        <dbReference type="ARBA" id="ARBA00012098"/>
    </source>
</evidence>
<proteinExistence type="predicted"/>
<comment type="function">
    <text evidence="2">Catalyzes the epimerization of the C3' and C5'positions of dTDP-6-deoxy-D-xylo-4-hexulose, forming dTDP-6-deoxy-L-lyxo-4-hexulose.</text>
</comment>
<dbReference type="EC" id="5.1.3.13" evidence="3"/>
<dbReference type="OrthoDB" id="9800680at2"/>
<dbReference type="PANTHER" id="PTHR21047:SF2">
    <property type="entry name" value="THYMIDINE DIPHOSPHO-4-KETO-RHAMNOSE 3,5-EPIMERASE"/>
    <property type="match status" value="1"/>
</dbReference>
<comment type="catalytic activity">
    <reaction evidence="1">
        <text>dTDP-4-dehydro-6-deoxy-alpha-D-glucose = dTDP-4-dehydro-beta-L-rhamnose</text>
        <dbReference type="Rhea" id="RHEA:16969"/>
        <dbReference type="ChEBI" id="CHEBI:57649"/>
        <dbReference type="ChEBI" id="CHEBI:62830"/>
        <dbReference type="EC" id="5.1.3.13"/>
    </reaction>
</comment>
<dbReference type="Pfam" id="PF00908">
    <property type="entry name" value="dTDP_sugar_isom"/>
    <property type="match status" value="1"/>
</dbReference>
<dbReference type="InterPro" id="IPR000888">
    <property type="entry name" value="RmlC-like"/>
</dbReference>
<evidence type="ECO:0000256" key="8">
    <source>
        <dbReference type="PIRSR" id="PIRSR600888-1"/>
    </source>
</evidence>
<evidence type="ECO:0000313" key="10">
    <source>
        <dbReference type="EMBL" id="BAQ15680.1"/>
    </source>
</evidence>
<evidence type="ECO:0000256" key="9">
    <source>
        <dbReference type="PIRSR" id="PIRSR600888-3"/>
    </source>
</evidence>
<dbReference type="InterPro" id="IPR014710">
    <property type="entry name" value="RmlC-like_jellyroll"/>
</dbReference>
<evidence type="ECO:0000256" key="1">
    <source>
        <dbReference type="ARBA" id="ARBA00001298"/>
    </source>
</evidence>
<dbReference type="KEGG" id="mcg:GL4_0210"/>
<evidence type="ECO:0000256" key="6">
    <source>
        <dbReference type="ARBA" id="ARBA00031424"/>
    </source>
</evidence>
<evidence type="ECO:0000313" key="11">
    <source>
        <dbReference type="Proteomes" id="UP000031643"/>
    </source>
</evidence>
<reference evidence="10 11" key="1">
    <citation type="submission" date="2014-09" db="EMBL/GenBank/DDBJ databases">
        <title>Genome sequencing of Methyloceanibacter caenitepidi Gela4.</title>
        <authorList>
            <person name="Takeuchi M."/>
            <person name="Susumu S."/>
            <person name="Kamagata Y."/>
            <person name="Oshima K."/>
            <person name="Hattori M."/>
            <person name="Iwasaki W."/>
        </authorList>
    </citation>
    <scope>NUCLEOTIDE SEQUENCE [LARGE SCALE GENOMIC DNA]</scope>
    <source>
        <strain evidence="10 11">Gela4</strain>
    </source>
</reference>